<evidence type="ECO:0000256" key="2">
    <source>
        <dbReference type="ARBA" id="ARBA00023054"/>
    </source>
</evidence>
<accession>A0A182LW24</accession>
<dbReference type="VEuPathDB" id="VectorBase:ACUA003352"/>
<evidence type="ECO:0000256" key="1">
    <source>
        <dbReference type="ARBA" id="ARBA00009036"/>
    </source>
</evidence>
<protein>
    <recommendedName>
        <fullName evidence="6">Tropomyosin</fullName>
    </recommendedName>
</protein>
<dbReference type="Gene3D" id="1.20.5.170">
    <property type="match status" value="2"/>
</dbReference>
<dbReference type="AlphaFoldDB" id="A0A182LW24"/>
<dbReference type="PRINTS" id="PR00194">
    <property type="entry name" value="TROPOMYOSIN"/>
</dbReference>
<organism evidence="4 5">
    <name type="scientific">Anopheles culicifacies</name>
    <dbReference type="NCBI Taxonomy" id="139723"/>
    <lineage>
        <taxon>Eukaryota</taxon>
        <taxon>Metazoa</taxon>
        <taxon>Ecdysozoa</taxon>
        <taxon>Arthropoda</taxon>
        <taxon>Hexapoda</taxon>
        <taxon>Insecta</taxon>
        <taxon>Pterygota</taxon>
        <taxon>Neoptera</taxon>
        <taxon>Endopterygota</taxon>
        <taxon>Diptera</taxon>
        <taxon>Nematocera</taxon>
        <taxon>Culicoidea</taxon>
        <taxon>Culicidae</taxon>
        <taxon>Anophelinae</taxon>
        <taxon>Anopheles</taxon>
        <taxon>culicifacies species complex</taxon>
    </lineage>
</organism>
<name>A0A182LW24_9DIPT</name>
<keyword evidence="2 3" id="KW-0175">Coiled coil</keyword>
<evidence type="ECO:0008006" key="6">
    <source>
        <dbReference type="Google" id="ProtNLM"/>
    </source>
</evidence>
<sequence length="191" mass="22130">MAANVQQGGNLLDVLKKKMRQTKEEMEKYKDECEEFHKRLQNEVMRREEAESEVAALNRRIQLLEEDLERSEERLASATAKLSEASAAADESERIRKALENRTNMEDDRVAILEAQLAQAKLIAEEADKKYEEVHSIRSFGHMSIARKVLENRALADEERMDALENQLKEARFMAEEADKKYDEVQMLDIT</sequence>
<dbReference type="PANTHER" id="PTHR19269">
    <property type="entry name" value="TROPOMYOSIN"/>
    <property type="match status" value="1"/>
</dbReference>
<feature type="coiled-coil region" evidence="3">
    <location>
        <begin position="12"/>
        <end position="181"/>
    </location>
</feature>
<dbReference type="Pfam" id="PF00261">
    <property type="entry name" value="Tropomyosin"/>
    <property type="match status" value="2"/>
</dbReference>
<comment type="similarity">
    <text evidence="1">Belongs to the tropomyosin family.</text>
</comment>
<proteinExistence type="inferred from homology"/>
<reference evidence="4" key="2">
    <citation type="submission" date="2020-05" db="UniProtKB">
        <authorList>
            <consortium name="EnsemblMetazoa"/>
        </authorList>
    </citation>
    <scope>IDENTIFICATION</scope>
    <source>
        <strain evidence="4">A-37</strain>
    </source>
</reference>
<dbReference type="InterPro" id="IPR000533">
    <property type="entry name" value="Tropomyosin"/>
</dbReference>
<dbReference type="STRING" id="139723.A0A182LW24"/>
<evidence type="ECO:0000256" key="3">
    <source>
        <dbReference type="SAM" id="Coils"/>
    </source>
</evidence>
<dbReference type="Proteomes" id="UP000075883">
    <property type="component" value="Unassembled WGS sequence"/>
</dbReference>
<dbReference type="EnsemblMetazoa" id="ACUA003352-RA">
    <property type="protein sequence ID" value="ACUA003352-PA"/>
    <property type="gene ID" value="ACUA003352"/>
</dbReference>
<evidence type="ECO:0000313" key="5">
    <source>
        <dbReference type="Proteomes" id="UP000075883"/>
    </source>
</evidence>
<keyword evidence="5" id="KW-1185">Reference proteome</keyword>
<dbReference type="EMBL" id="AXCM01003200">
    <property type="status" value="NOT_ANNOTATED_CDS"/>
    <property type="molecule type" value="Genomic_DNA"/>
</dbReference>
<dbReference type="SUPFAM" id="SSF57997">
    <property type="entry name" value="Tropomyosin"/>
    <property type="match status" value="2"/>
</dbReference>
<reference evidence="5" key="1">
    <citation type="submission" date="2013-09" db="EMBL/GenBank/DDBJ databases">
        <title>The Genome Sequence of Anopheles culicifacies species A.</title>
        <authorList>
            <consortium name="The Broad Institute Genomics Platform"/>
            <person name="Neafsey D.E."/>
            <person name="Besansky N."/>
            <person name="Howell P."/>
            <person name="Walton C."/>
            <person name="Young S.K."/>
            <person name="Zeng Q."/>
            <person name="Gargeya S."/>
            <person name="Fitzgerald M."/>
            <person name="Haas B."/>
            <person name="Abouelleil A."/>
            <person name="Allen A.W."/>
            <person name="Alvarado L."/>
            <person name="Arachchi H.M."/>
            <person name="Berlin A.M."/>
            <person name="Chapman S.B."/>
            <person name="Gainer-Dewar J."/>
            <person name="Goldberg J."/>
            <person name="Griggs A."/>
            <person name="Gujja S."/>
            <person name="Hansen M."/>
            <person name="Howarth C."/>
            <person name="Imamovic A."/>
            <person name="Ireland A."/>
            <person name="Larimer J."/>
            <person name="McCowan C."/>
            <person name="Murphy C."/>
            <person name="Pearson M."/>
            <person name="Poon T.W."/>
            <person name="Priest M."/>
            <person name="Roberts A."/>
            <person name="Saif S."/>
            <person name="Shea T."/>
            <person name="Sisk P."/>
            <person name="Sykes S."/>
            <person name="Wortman J."/>
            <person name="Nusbaum C."/>
            <person name="Birren B."/>
        </authorList>
    </citation>
    <scope>NUCLEOTIDE SEQUENCE [LARGE SCALE GENOMIC DNA]</scope>
    <source>
        <strain evidence="5">A-37</strain>
    </source>
</reference>
<evidence type="ECO:0000313" key="4">
    <source>
        <dbReference type="EnsemblMetazoa" id="ACUA003352-PA"/>
    </source>
</evidence>